<accession>A0A4Q1AVR9</accession>
<proteinExistence type="predicted"/>
<organism evidence="1 2">
    <name type="scientific">Halarcobacter ebronensis</name>
    <dbReference type="NCBI Taxonomy" id="1462615"/>
    <lineage>
        <taxon>Bacteria</taxon>
        <taxon>Pseudomonadati</taxon>
        <taxon>Campylobacterota</taxon>
        <taxon>Epsilonproteobacteria</taxon>
        <taxon>Campylobacterales</taxon>
        <taxon>Arcobacteraceae</taxon>
        <taxon>Halarcobacter</taxon>
    </lineage>
</organism>
<keyword evidence="2" id="KW-1185">Reference proteome</keyword>
<comment type="caution">
    <text evidence="1">The sequence shown here is derived from an EMBL/GenBank/DDBJ whole genome shotgun (WGS) entry which is preliminary data.</text>
</comment>
<evidence type="ECO:0000313" key="1">
    <source>
        <dbReference type="EMBL" id="RXK06294.1"/>
    </source>
</evidence>
<dbReference type="EMBL" id="PDKK01000004">
    <property type="protein sequence ID" value="RXK06294.1"/>
    <property type="molecule type" value="Genomic_DNA"/>
</dbReference>
<reference evidence="1 2" key="1">
    <citation type="submission" date="2017-10" db="EMBL/GenBank/DDBJ databases">
        <title>Genomics of the genus Arcobacter.</title>
        <authorList>
            <person name="Perez-Cataluna A."/>
            <person name="Figueras M.J."/>
        </authorList>
    </citation>
    <scope>NUCLEOTIDE SEQUENCE [LARGE SCALE GENOMIC DNA]</scope>
    <source>
        <strain evidence="1 2">CECT 8441</strain>
    </source>
</reference>
<evidence type="ECO:0000313" key="2">
    <source>
        <dbReference type="Proteomes" id="UP000289758"/>
    </source>
</evidence>
<protein>
    <submittedName>
        <fullName evidence="1">Uncharacterized protein</fullName>
    </submittedName>
</protein>
<gene>
    <name evidence="1" type="ORF">CRV07_06235</name>
</gene>
<sequence length="77" mass="9036">MNFGFKYEKIATLKYSNSVFKGSIYKYNKRIKMHILTMEYKYIVFLKLLKKNEKLEDACSKAGLTIKEASTLINMVL</sequence>
<dbReference type="Proteomes" id="UP000289758">
    <property type="component" value="Unassembled WGS sequence"/>
</dbReference>
<dbReference type="AlphaFoldDB" id="A0A4Q1AVR9"/>
<name>A0A4Q1AVR9_9BACT</name>